<accession>A0AC34Q2T5</accession>
<dbReference type="WBParaSite" id="JU765_v2.g12323.t1">
    <property type="protein sequence ID" value="JU765_v2.g12323.t1"/>
    <property type="gene ID" value="JU765_v2.g12323"/>
</dbReference>
<evidence type="ECO:0000313" key="1">
    <source>
        <dbReference type="Proteomes" id="UP000887576"/>
    </source>
</evidence>
<evidence type="ECO:0000313" key="2">
    <source>
        <dbReference type="WBParaSite" id="JU765_v2.g12323.t1"/>
    </source>
</evidence>
<name>A0AC34Q2T5_9BILA</name>
<sequence>MSRSMSPLSRAIFMRTLQIPAEAESDLCDDPFNLHLPTSNFSSESTGEINESLWGMGNSSAIKRKLASFVQPCESSCLKAVLESKHKKIYLRGCLTSMYKQISARDYHFTMPPIGSCDEQQDYSQHMGASVTQTCLCSSNFCNSTSATQWKPILFLICILTLLI</sequence>
<proteinExistence type="predicted"/>
<organism evidence="1 2">
    <name type="scientific">Panagrolaimus sp. JU765</name>
    <dbReference type="NCBI Taxonomy" id="591449"/>
    <lineage>
        <taxon>Eukaryota</taxon>
        <taxon>Metazoa</taxon>
        <taxon>Ecdysozoa</taxon>
        <taxon>Nematoda</taxon>
        <taxon>Chromadorea</taxon>
        <taxon>Rhabditida</taxon>
        <taxon>Tylenchina</taxon>
        <taxon>Panagrolaimomorpha</taxon>
        <taxon>Panagrolaimoidea</taxon>
        <taxon>Panagrolaimidae</taxon>
        <taxon>Panagrolaimus</taxon>
    </lineage>
</organism>
<dbReference type="Proteomes" id="UP000887576">
    <property type="component" value="Unplaced"/>
</dbReference>
<protein>
    <submittedName>
        <fullName evidence="2">Protein sleepless</fullName>
    </submittedName>
</protein>
<reference evidence="2" key="1">
    <citation type="submission" date="2022-11" db="UniProtKB">
        <authorList>
            <consortium name="WormBaseParasite"/>
        </authorList>
    </citation>
    <scope>IDENTIFICATION</scope>
</reference>